<accession>A0A2Z4G8N2</accession>
<evidence type="ECO:0000313" key="1">
    <source>
        <dbReference type="EMBL" id="AWV97516.1"/>
    </source>
</evidence>
<name>A0A2Z4G8N2_9BACT</name>
<organism evidence="1 2">
    <name type="scientific">Arcticibacterium luteifluviistationis</name>
    <dbReference type="NCBI Taxonomy" id="1784714"/>
    <lineage>
        <taxon>Bacteria</taxon>
        <taxon>Pseudomonadati</taxon>
        <taxon>Bacteroidota</taxon>
        <taxon>Cytophagia</taxon>
        <taxon>Cytophagales</taxon>
        <taxon>Leadbetterellaceae</taxon>
        <taxon>Arcticibacterium</taxon>
    </lineage>
</organism>
<evidence type="ECO:0000313" key="2">
    <source>
        <dbReference type="Proteomes" id="UP000249873"/>
    </source>
</evidence>
<dbReference type="AlphaFoldDB" id="A0A2Z4G8N2"/>
<dbReference type="OrthoDB" id="1495527at2"/>
<reference evidence="1 2" key="1">
    <citation type="submission" date="2018-05" db="EMBL/GenBank/DDBJ databases">
        <title>Complete genome sequence of Arcticibacterium luteifluviistationis SM1504T, a cytophagaceae bacterium isolated from Arctic surface seawater.</title>
        <authorList>
            <person name="Li Y."/>
            <person name="Qin Q.-L."/>
        </authorList>
    </citation>
    <scope>NUCLEOTIDE SEQUENCE [LARGE SCALE GENOMIC DNA]</scope>
    <source>
        <strain evidence="1 2">SM1504</strain>
    </source>
</reference>
<dbReference type="KEGG" id="als:DJ013_04775"/>
<keyword evidence="2" id="KW-1185">Reference proteome</keyword>
<dbReference type="EMBL" id="CP029480">
    <property type="protein sequence ID" value="AWV97516.1"/>
    <property type="molecule type" value="Genomic_DNA"/>
</dbReference>
<gene>
    <name evidence="1" type="ORF">DJ013_04775</name>
</gene>
<dbReference type="RefSeq" id="WP_111370618.1">
    <property type="nucleotide sequence ID" value="NZ_CP029480.1"/>
</dbReference>
<sequence>MALFNYFSTLFKRKPLSPFRQYERIIKRMGYKRDGEGQFKKENSSGLTMIWFSESGVRIKVYVDGYAESDFLSASNCDIEKLKRFIIRNEL</sequence>
<protein>
    <submittedName>
        <fullName evidence="1">Uncharacterized protein</fullName>
    </submittedName>
</protein>
<dbReference type="Proteomes" id="UP000249873">
    <property type="component" value="Chromosome"/>
</dbReference>
<proteinExistence type="predicted"/>